<evidence type="ECO:0000313" key="1">
    <source>
        <dbReference type="EMBL" id="PSL32922.1"/>
    </source>
</evidence>
<proteinExistence type="predicted"/>
<organism evidence="1 2">
    <name type="scientific">Planomicrobium soli</name>
    <dbReference type="NCBI Taxonomy" id="1176648"/>
    <lineage>
        <taxon>Bacteria</taxon>
        <taxon>Bacillati</taxon>
        <taxon>Bacillota</taxon>
        <taxon>Bacilli</taxon>
        <taxon>Bacillales</taxon>
        <taxon>Caryophanaceae</taxon>
        <taxon>Planomicrobium</taxon>
    </lineage>
</organism>
<reference evidence="1 2" key="1">
    <citation type="submission" date="2018-03" db="EMBL/GenBank/DDBJ databases">
        <title>Genomic Encyclopedia of Type Strains, Phase III (KMG-III): the genomes of soil and plant-associated and newly described type strains.</title>
        <authorList>
            <person name="Whitman W."/>
        </authorList>
    </citation>
    <scope>NUCLEOTIDE SEQUENCE [LARGE SCALE GENOMIC DNA]</scope>
    <source>
        <strain evidence="1 2">CGMCC 1.12259</strain>
    </source>
</reference>
<dbReference type="InterPro" id="IPR036249">
    <property type="entry name" value="Thioredoxin-like_sf"/>
</dbReference>
<accession>A0A2P8GG11</accession>
<protein>
    <submittedName>
        <fullName evidence="1">Disulfide oxidoreductase YuzD</fullName>
    </submittedName>
</protein>
<sequence>MPKELSIEVYGTEVICASCVNAPSSIDTYEWLEAAISRKYKDQPFSITYIDIEKPQTEAHKQDYAQRILDDEFFYPLVLVEGEVVGEGYVQLKPVFKELEKHGFAAAE</sequence>
<dbReference type="OrthoDB" id="2389679at2"/>
<dbReference type="SUPFAM" id="SSF52833">
    <property type="entry name" value="Thioredoxin-like"/>
    <property type="match status" value="1"/>
</dbReference>
<name>A0A2P8GG11_9BACL</name>
<dbReference type="AlphaFoldDB" id="A0A2P8GG11"/>
<gene>
    <name evidence="1" type="ORF">B0H99_11031</name>
</gene>
<dbReference type="EMBL" id="PYAT01000010">
    <property type="protein sequence ID" value="PSL32922.1"/>
    <property type="molecule type" value="Genomic_DNA"/>
</dbReference>
<dbReference type="Proteomes" id="UP000242682">
    <property type="component" value="Unassembled WGS sequence"/>
</dbReference>
<keyword evidence="2" id="KW-1185">Reference proteome</keyword>
<dbReference type="InterPro" id="IPR009190">
    <property type="entry name" value="DUF1462"/>
</dbReference>
<dbReference type="InterPro" id="IPR038218">
    <property type="entry name" value="YuzD-like_sp"/>
</dbReference>
<dbReference type="PIRSF" id="PIRSF010603">
    <property type="entry name" value="UCP010603"/>
    <property type="match status" value="1"/>
</dbReference>
<dbReference type="RefSeq" id="WP_106534109.1">
    <property type="nucleotide sequence ID" value="NZ_PYAT01000010.1"/>
</dbReference>
<evidence type="ECO:0000313" key="2">
    <source>
        <dbReference type="Proteomes" id="UP000242682"/>
    </source>
</evidence>
<dbReference type="Gene3D" id="3.40.30.30">
    <property type="entry name" value="Hypothetical protein sa0798"/>
    <property type="match status" value="1"/>
</dbReference>
<comment type="caution">
    <text evidence="1">The sequence shown here is derived from an EMBL/GenBank/DDBJ whole genome shotgun (WGS) entry which is preliminary data.</text>
</comment>
<dbReference type="Pfam" id="PF07315">
    <property type="entry name" value="DUF1462"/>
    <property type="match status" value="1"/>
</dbReference>